<proteinExistence type="predicted"/>
<sequence>MNKAYVLLVIISCAGVLLLAGTTPTGAWFSETEVIEGITITTGSWSDAGSLIVTADQALLKPPAGNHAKTVLSGITASNTGSEPLEVTGIRVSWDPDGGETIRQAAFTRGKGGEAPRAGPHGAGSDPGSAGGEGFTAFWSGEAASGQVLDGRLLLDPSTQNDPARGVLLSFDSNMEGKTLVCTLILDDESEKEVRVRL</sequence>
<dbReference type="GeneID" id="27136929"/>
<reference evidence="1 2" key="1">
    <citation type="submission" date="2016-01" db="EMBL/GenBank/DDBJ databases">
        <authorList>
            <person name="Manzoor S."/>
        </authorList>
    </citation>
    <scope>NUCLEOTIDE SEQUENCE [LARGE SCALE GENOMIC DNA]</scope>
    <source>
        <strain evidence="1">Methanoculleus sp MAB1</strain>
    </source>
</reference>
<dbReference type="OrthoDB" id="376324at2157"/>
<accession>A0A0X3BJS9</accession>
<organism evidence="1 2">
    <name type="scientific">Methanoculleus bourgensis</name>
    <dbReference type="NCBI Taxonomy" id="83986"/>
    <lineage>
        <taxon>Archaea</taxon>
        <taxon>Methanobacteriati</taxon>
        <taxon>Methanobacteriota</taxon>
        <taxon>Stenosarchaea group</taxon>
        <taxon>Methanomicrobia</taxon>
        <taxon>Methanomicrobiales</taxon>
        <taxon>Methanomicrobiaceae</taxon>
        <taxon>Methanoculleus</taxon>
    </lineage>
</organism>
<protein>
    <submittedName>
        <fullName evidence="1">Uncharacterized protein</fullName>
    </submittedName>
</protein>
<name>A0A0X3BJS9_9EURY</name>
<dbReference type="Proteomes" id="UP000069850">
    <property type="component" value="Chromosome 1"/>
</dbReference>
<dbReference type="RefSeq" id="WP_157203631.1">
    <property type="nucleotide sequence ID" value="NZ_LT158599.1"/>
</dbReference>
<dbReference type="AlphaFoldDB" id="A0A0X3BJS9"/>
<dbReference type="KEGG" id="mema:MMAB1_0955"/>
<gene>
    <name evidence="1" type="ORF">MMAB1_0955</name>
</gene>
<dbReference type="EMBL" id="LT158599">
    <property type="protein sequence ID" value="CVK32169.1"/>
    <property type="molecule type" value="Genomic_DNA"/>
</dbReference>
<evidence type="ECO:0000313" key="1">
    <source>
        <dbReference type="EMBL" id="CVK32169.1"/>
    </source>
</evidence>
<evidence type="ECO:0000313" key="2">
    <source>
        <dbReference type="Proteomes" id="UP000069850"/>
    </source>
</evidence>